<protein>
    <submittedName>
        <fullName evidence="1">Uncharacterized protein</fullName>
    </submittedName>
</protein>
<dbReference type="AlphaFoldDB" id="A0A6M0RL48"/>
<dbReference type="EMBL" id="QXHD01000004">
    <property type="protein sequence ID" value="NEZ56974.1"/>
    <property type="molecule type" value="Genomic_DNA"/>
</dbReference>
<evidence type="ECO:0000313" key="2">
    <source>
        <dbReference type="Proteomes" id="UP000481033"/>
    </source>
</evidence>
<evidence type="ECO:0000313" key="1">
    <source>
        <dbReference type="EMBL" id="NEZ56974.1"/>
    </source>
</evidence>
<dbReference type="Proteomes" id="UP000481033">
    <property type="component" value="Unassembled WGS sequence"/>
</dbReference>
<proteinExistence type="predicted"/>
<keyword evidence="2" id="KW-1185">Reference proteome</keyword>
<reference evidence="1 2" key="1">
    <citation type="journal article" date="2020" name="Microb. Ecol.">
        <title>Ecogenomics of the Marine Benthic Filamentous Cyanobacterium Adonisia.</title>
        <authorList>
            <person name="Walter J.M."/>
            <person name="Coutinho F.H."/>
            <person name="Leomil L."/>
            <person name="Hargreaves P.I."/>
            <person name="Campeao M.E."/>
            <person name="Vieira V.V."/>
            <person name="Silva B.S."/>
            <person name="Fistarol G.O."/>
            <person name="Salomon P.S."/>
            <person name="Sawabe T."/>
            <person name="Mino S."/>
            <person name="Hosokawa M."/>
            <person name="Miyashita H."/>
            <person name="Maruyama F."/>
            <person name="van Verk M.C."/>
            <person name="Dutilh B.E."/>
            <person name="Thompson C.C."/>
            <person name="Thompson F.L."/>
        </authorList>
    </citation>
    <scope>NUCLEOTIDE SEQUENCE [LARGE SCALE GENOMIC DNA]</scope>
    <source>
        <strain evidence="1 2">CCMR0081</strain>
    </source>
</reference>
<accession>A0A6M0RL48</accession>
<organism evidence="1 2">
    <name type="scientific">Adonisia turfae CCMR0081</name>
    <dbReference type="NCBI Taxonomy" id="2292702"/>
    <lineage>
        <taxon>Bacteria</taxon>
        <taxon>Bacillati</taxon>
        <taxon>Cyanobacteriota</taxon>
        <taxon>Adonisia</taxon>
        <taxon>Adonisia turfae</taxon>
    </lineage>
</organism>
<gene>
    <name evidence="1" type="ORF">DXZ20_15050</name>
</gene>
<sequence>MAKKSFSRVATVAEKAPVPRKLAVVPKRKTTDEVVNLERVDLADRENWLRALDICQANNAQPLNTLLHEIETYQGQIDQALQTAQAQSTIYAYAIGSRLDVIEEKHLYKEKDYDNLTAFIKGGEVRRPNGTPITTRQVWAYRRVTRGLKEFLQIAESIRDGKALSTELEQHLKSLGKQVNKDIVESFLDSYADSIAGVLELGVSKLEQVYRLPEPVALTGLLAGKLPLEEDIIEVHEVSFSQLRKAISTHEKQRKANNGKKTVSQITKADRMLDNLNHAVEELDALVLSDLQLQRLSALRDAIERILS</sequence>
<name>A0A6M0RL48_9CYAN</name>
<comment type="caution">
    <text evidence="1">The sequence shown here is derived from an EMBL/GenBank/DDBJ whole genome shotgun (WGS) entry which is preliminary data.</text>
</comment>
<dbReference type="RefSeq" id="WP_163698984.1">
    <property type="nucleotide sequence ID" value="NZ_QXHD01000004.1"/>
</dbReference>